<dbReference type="Proteomes" id="UP000092503">
    <property type="component" value="Unassembled WGS sequence"/>
</dbReference>
<dbReference type="STRING" id="56449.XBLMG947_1273"/>
<evidence type="ECO:0000313" key="1">
    <source>
        <dbReference type="EMBL" id="SBV50493.1"/>
    </source>
</evidence>
<accession>A0A1C3NJB1</accession>
<evidence type="ECO:0000313" key="2">
    <source>
        <dbReference type="Proteomes" id="UP000092503"/>
    </source>
</evidence>
<gene>
    <name evidence="1" type="ORF">XBLMG947_1273</name>
</gene>
<dbReference type="EMBL" id="FLTX01000018">
    <property type="protein sequence ID" value="SBV50493.1"/>
    <property type="molecule type" value="Genomic_DNA"/>
</dbReference>
<dbReference type="AlphaFoldDB" id="A0A1C3NJB1"/>
<organism evidence="1 2">
    <name type="scientific">Xanthomonas bromi</name>
    <dbReference type="NCBI Taxonomy" id="56449"/>
    <lineage>
        <taxon>Bacteria</taxon>
        <taxon>Pseudomonadati</taxon>
        <taxon>Pseudomonadota</taxon>
        <taxon>Gammaproteobacteria</taxon>
        <taxon>Lysobacterales</taxon>
        <taxon>Lysobacteraceae</taxon>
        <taxon>Xanthomonas</taxon>
    </lineage>
</organism>
<keyword evidence="1" id="KW-0378">Hydrolase</keyword>
<reference evidence="1 2" key="1">
    <citation type="submission" date="2016-06" db="EMBL/GenBank/DDBJ databases">
        <authorList>
            <person name="Kjaerup R.B."/>
            <person name="Dalgaard T.S."/>
            <person name="Juul-Madsen H.R."/>
        </authorList>
    </citation>
    <scope>NUCLEOTIDE SEQUENCE [LARGE SCALE GENOMIC DNA]</scope>
    <source>
        <strain evidence="1">LMG947</strain>
    </source>
</reference>
<dbReference type="InterPro" id="IPR036705">
    <property type="entry name" value="Ribosyl_crysJ1_sf"/>
</dbReference>
<dbReference type="GO" id="GO:0016787">
    <property type="term" value="F:hydrolase activity"/>
    <property type="evidence" value="ECO:0007669"/>
    <property type="project" value="UniProtKB-KW"/>
</dbReference>
<sequence>MTEAAQRARFRGCLLGLAVGDALALRMLLSIRKR</sequence>
<dbReference type="SUPFAM" id="SSF101478">
    <property type="entry name" value="ADP-ribosylglycohydrolase"/>
    <property type="match status" value="1"/>
</dbReference>
<proteinExistence type="predicted"/>
<protein>
    <submittedName>
        <fullName evidence="1">Dinitrogenase reductase activationg glycohydrolase</fullName>
    </submittedName>
</protein>
<name>A0A1C3NJB1_9XANT</name>